<dbReference type="InterPro" id="IPR036864">
    <property type="entry name" value="Zn2-C6_fun-type_DNA-bd_sf"/>
</dbReference>
<dbReference type="GO" id="GO:0008270">
    <property type="term" value="F:zinc ion binding"/>
    <property type="evidence" value="ECO:0007669"/>
    <property type="project" value="InterPro"/>
</dbReference>
<keyword evidence="1" id="KW-0539">Nucleus</keyword>
<dbReference type="PANTHER" id="PTHR46910">
    <property type="entry name" value="TRANSCRIPTION FACTOR PDR1"/>
    <property type="match status" value="1"/>
</dbReference>
<dbReference type="PANTHER" id="PTHR46910:SF38">
    <property type="entry name" value="ZN(2)-C6 FUNGAL-TYPE DOMAIN-CONTAINING PROTEIN"/>
    <property type="match status" value="1"/>
</dbReference>
<reference evidence="5 6" key="1">
    <citation type="journal article" date="2020" name="ISME J.">
        <title>Uncovering the hidden diversity of litter-decomposition mechanisms in mushroom-forming fungi.</title>
        <authorList>
            <person name="Floudas D."/>
            <person name="Bentzer J."/>
            <person name="Ahren D."/>
            <person name="Johansson T."/>
            <person name="Persson P."/>
            <person name="Tunlid A."/>
        </authorList>
    </citation>
    <scope>NUCLEOTIDE SEQUENCE [LARGE SCALE GENOMIC DNA]</scope>
    <source>
        <strain evidence="5 6">CBS 291.85</strain>
    </source>
</reference>
<organism evidence="5 6">
    <name type="scientific">Tetrapyrgos nigripes</name>
    <dbReference type="NCBI Taxonomy" id="182062"/>
    <lineage>
        <taxon>Eukaryota</taxon>
        <taxon>Fungi</taxon>
        <taxon>Dikarya</taxon>
        <taxon>Basidiomycota</taxon>
        <taxon>Agaricomycotina</taxon>
        <taxon>Agaricomycetes</taxon>
        <taxon>Agaricomycetidae</taxon>
        <taxon>Agaricales</taxon>
        <taxon>Marasmiineae</taxon>
        <taxon>Marasmiaceae</taxon>
        <taxon>Tetrapyrgos</taxon>
    </lineage>
</organism>
<evidence type="ECO:0000313" key="6">
    <source>
        <dbReference type="Proteomes" id="UP000559256"/>
    </source>
</evidence>
<feature type="region of interest" description="Disordered" evidence="2">
    <location>
        <begin position="69"/>
        <end position="105"/>
    </location>
</feature>
<dbReference type="InterPro" id="IPR050987">
    <property type="entry name" value="AtrR-like"/>
</dbReference>
<dbReference type="OrthoDB" id="4456959at2759"/>
<feature type="compositionally biased region" description="Basic and acidic residues" evidence="2">
    <location>
        <begin position="806"/>
        <end position="815"/>
    </location>
</feature>
<feature type="domain" description="Xylanolytic transcriptional activator regulatory" evidence="4">
    <location>
        <begin position="399"/>
        <end position="472"/>
    </location>
</feature>
<feature type="region of interest" description="Disordered" evidence="2">
    <location>
        <begin position="141"/>
        <end position="162"/>
    </location>
</feature>
<gene>
    <name evidence="5" type="ORF">D9758_000681</name>
</gene>
<feature type="region of interest" description="Disordered" evidence="2">
    <location>
        <begin position="174"/>
        <end position="194"/>
    </location>
</feature>
<evidence type="ECO:0000256" key="1">
    <source>
        <dbReference type="ARBA" id="ARBA00023242"/>
    </source>
</evidence>
<dbReference type="Proteomes" id="UP000559256">
    <property type="component" value="Unassembled WGS sequence"/>
</dbReference>
<evidence type="ECO:0000313" key="5">
    <source>
        <dbReference type="EMBL" id="KAF5373786.1"/>
    </source>
</evidence>
<dbReference type="InterPro" id="IPR007219">
    <property type="entry name" value="XnlR_reg_dom"/>
</dbReference>
<accession>A0A8H5GYU0</accession>
<keyword evidence="6" id="KW-1185">Reference proteome</keyword>
<comment type="caution">
    <text evidence="5">The sequence shown here is derived from an EMBL/GenBank/DDBJ whole genome shotgun (WGS) entry which is preliminary data.</text>
</comment>
<protein>
    <recommendedName>
        <fullName evidence="4">Xylanolytic transcriptional activator regulatory domain-containing protein</fullName>
    </recommendedName>
</protein>
<dbReference type="SMART" id="SM00906">
    <property type="entry name" value="Fungal_trans"/>
    <property type="match status" value="1"/>
</dbReference>
<dbReference type="CDD" id="cd12148">
    <property type="entry name" value="fungal_TF_MHR"/>
    <property type="match status" value="1"/>
</dbReference>
<keyword evidence="3" id="KW-0732">Signal</keyword>
<dbReference type="EMBL" id="JAACJM010000003">
    <property type="protein sequence ID" value="KAF5373786.1"/>
    <property type="molecule type" value="Genomic_DNA"/>
</dbReference>
<dbReference type="CDD" id="cd14654">
    <property type="entry name" value="ZIP_Gal4"/>
    <property type="match status" value="1"/>
</dbReference>
<dbReference type="AlphaFoldDB" id="A0A8H5GYU0"/>
<dbReference type="Pfam" id="PF04082">
    <property type="entry name" value="Fungal_trans"/>
    <property type="match status" value="1"/>
</dbReference>
<feature type="region of interest" description="Disordered" evidence="2">
    <location>
        <begin position="868"/>
        <end position="898"/>
    </location>
</feature>
<evidence type="ECO:0000256" key="2">
    <source>
        <dbReference type="SAM" id="MobiDB-lite"/>
    </source>
</evidence>
<dbReference type="GO" id="GO:0000981">
    <property type="term" value="F:DNA-binding transcription factor activity, RNA polymerase II-specific"/>
    <property type="evidence" value="ECO:0007669"/>
    <property type="project" value="InterPro"/>
</dbReference>
<sequence length="937" mass="106290">MCLAFPLFWSTLFVTIAGDKVCSNCISARKPCTYLEASKPRGPPKAYVTGLEDRVEQIEALLKQLRPDQDFSDELGPPIIRGSWKDDNDPPPKSSTHSASLPAPLSSTPALLSSHLVMDPSPSQNLHLDIRTRHQSLSLDVSLSDHTSDSESSYSSDPDELFDDYEKGMSRLTLRKASHLRPKGSNDARFHGKSSSMKLIDATRRFKQEHISKSEVTANSESGSQPSPSPRASYPVHARRPEYWRASRWELLWEGLHVDSPELLSSVLEIFPPDDLAEDLIQLYFQHVNAQFPLLHRPTFQRQWREKLHNENIWFACVTACLFAVASRWSDDPRVLPQNTGKDKNGAYDWTLAGWDFFNLALEIHRARRSLFYPATLYEIQTFTLLSMFLRGTDYNTVGWLFTTIGIRKAQDVGAHRKTVYKRKPTVDEELWKRAFWLLVAFDRFSSAAIGRACGIAEEDFDLELPLEIDDEFWETEDPSTAFKQPSGVPCKITGFNLWVKLTQIIAFALRALYPHGSSKVVYGRIPIPGPKETVQQLESALKIWADQVPDYLKWSNQIEDLTFANQSATLYTNYYLTQILIYRQFLPQTSLGVSRMTQPPPIPALVLCSNAAKCCARIIETQLQRKLSNIPNLIHISHISAAVLVLHFWDMKAKEKAHINNPGEDVKPQSIQSIQSVKEDIALFIRALEWAAPRFKNAANILIHLRQSLEDETTAPNAIGLESEDFHEVSQIEPADLSIPLHSWSYNHPILPSISDLPLSSSHRDEVPRAYNLPVQPSSLREYDQRYRPPASHHYQHQSTWPTDRPLHAGDRNKMASSTSQHPVPYISTIRRRTASFTDSPLALRSAHNPDISPVDLPDDPGRLDWENGVRHHVPTSNTRSTPGMGGYSKQQQQSGNWNEYPPRLLDLAYDAPLSQWGYAEHPNRHIYPAGSKLYR</sequence>
<feature type="signal peptide" evidence="3">
    <location>
        <begin position="1"/>
        <end position="18"/>
    </location>
</feature>
<feature type="compositionally biased region" description="Low complexity" evidence="2">
    <location>
        <begin position="142"/>
        <end position="156"/>
    </location>
</feature>
<evidence type="ECO:0000256" key="3">
    <source>
        <dbReference type="SAM" id="SignalP"/>
    </source>
</evidence>
<feature type="chain" id="PRO_5034636996" description="Xylanolytic transcriptional activator regulatory domain-containing protein" evidence="3">
    <location>
        <begin position="19"/>
        <end position="937"/>
    </location>
</feature>
<feature type="compositionally biased region" description="Polar residues" evidence="2">
    <location>
        <begin position="214"/>
        <end position="226"/>
    </location>
</feature>
<evidence type="ECO:0000259" key="4">
    <source>
        <dbReference type="SMART" id="SM00906"/>
    </source>
</evidence>
<proteinExistence type="predicted"/>
<feature type="region of interest" description="Disordered" evidence="2">
    <location>
        <begin position="791"/>
        <end position="823"/>
    </location>
</feature>
<name>A0A8H5GYU0_9AGAR</name>
<dbReference type="GO" id="GO:0003677">
    <property type="term" value="F:DNA binding"/>
    <property type="evidence" value="ECO:0007669"/>
    <property type="project" value="InterPro"/>
</dbReference>
<dbReference type="Gene3D" id="4.10.240.10">
    <property type="entry name" value="Zn(2)-C6 fungal-type DNA-binding domain"/>
    <property type="match status" value="1"/>
</dbReference>
<dbReference type="GO" id="GO:0006351">
    <property type="term" value="P:DNA-templated transcription"/>
    <property type="evidence" value="ECO:0007669"/>
    <property type="project" value="InterPro"/>
</dbReference>
<feature type="compositionally biased region" description="Low complexity" evidence="2">
    <location>
        <begin position="94"/>
        <end position="105"/>
    </location>
</feature>
<feature type="region of interest" description="Disordered" evidence="2">
    <location>
        <begin position="211"/>
        <end position="235"/>
    </location>
</feature>
<dbReference type="InterPro" id="IPR005600">
    <property type="entry name" value="Gal4_dimer_dom"/>
</dbReference>